<feature type="domain" description="Non-reducing end beta-L-arabinofuranosidase-like GH127 middle" evidence="2">
    <location>
        <begin position="445"/>
        <end position="556"/>
    </location>
</feature>
<sequence>MYFCKNYDKQLNDRTMKKFLVTALLTATVAGGTAQVKNQSHGYPIDPVPFTSVKVTDSFWGQRLNASREVTIPLAFSKCEETGRYTNFVNAAHPSDTIKVGGLAFDDTDVYKTIEGASYLLQTYPDKKLAKYIDSVLVIVAAAQEPDGYLYTSRTMNPKHPHEWAGSKRWEKVEELSHEFYNLGHMVEGAIAHYQATGKRNFLDIAIRYADCVCREIGTGEGQQIRVPGHQIAEMALAKLCLVTGQQKYLDQAKFFLDQRGHTTRTDEYSQAHKPVVEQDEAVGHAVRAAYMYAGMADVAALTGDTAYIHAIDRIWDNIVGKKYYITGGIGATSNGEAFGKNYELPNMSAYCETCAAIGNVYVNYRLFLLHGEAKYYDVLERTLYNGLISGVSLDGGGFFYPNPLESIGQHQRQPWFGCACCPSNICRFIPSLPGYVYAVKGKDVYVNLFMSNTSNLKVEGKAVSLEQATHYPWNGDVTIGVNKNNAGQFTMKIRIPGWVRNQVVPSDLYTYSDGKRLSYTVKVNGEPVQSELKDGYFCIDRRWKKGDKVAVHFDMEPRTVKANNKVEADRGRIAVERGPIVYCAEWPDNDFDVLSVFMNRTPQFEVVEKPDLLYGINQLKTDAQILGYDDRGRLTATDVKLTLIPYYAWAHRGAGAMAVWLPQELSASRPTMPATLASESKVDASHKVKSISAINDRLVPKDENDRSVPYYHWWPKQGTTEWISYEFPSEATVSSATVYWYDDAPWGGCRIPQSWKMYYKDAQGQWQPVSGADKYGVEKGTGNTVNFDPVKTKAVKLEIVQPADNSSGLFEWEVK</sequence>
<dbReference type="InterPro" id="IPR049046">
    <property type="entry name" value="Beta-AFase-like_GH127_middle"/>
</dbReference>
<evidence type="ECO:0000313" key="5">
    <source>
        <dbReference type="Proteomes" id="UP000061587"/>
    </source>
</evidence>
<dbReference type="InterPro" id="IPR049049">
    <property type="entry name" value="Beta-AFase-like_GH127_C"/>
</dbReference>
<dbReference type="Gene3D" id="1.50.10.20">
    <property type="match status" value="1"/>
</dbReference>
<dbReference type="PANTHER" id="PTHR43465">
    <property type="entry name" value="DUF1680 DOMAIN PROTEIN (AFU_ORTHOLOGUE AFUA_1G08910)"/>
    <property type="match status" value="1"/>
</dbReference>
<dbReference type="AlphaFoldDB" id="A0A0P0LGL0"/>
<proteinExistence type="predicted"/>
<evidence type="ECO:0000313" key="4">
    <source>
        <dbReference type="EMBL" id="ALK83456.1"/>
    </source>
</evidence>
<name>A0A0P0LGL0_PHOVU</name>
<gene>
    <name evidence="4" type="ORF">BvMPK_0838</name>
</gene>
<dbReference type="Gene3D" id="2.60.120.260">
    <property type="entry name" value="Galactose-binding domain-like"/>
    <property type="match status" value="1"/>
</dbReference>
<reference evidence="5" key="1">
    <citation type="submission" date="2015-10" db="EMBL/GenBank/DDBJ databases">
        <title>Extensive mobilome-driven genome diversification in gut-associated Bacteroides vulgatus mpk.</title>
        <authorList>
            <person name="Beier S."/>
            <person name="Lange A."/>
            <person name="Huson D.H."/>
            <person name="Frick J.-S."/>
            <person name="Autenrieth I.B."/>
        </authorList>
    </citation>
    <scope>NUCLEOTIDE SEQUENCE [LARGE SCALE GENOMIC DNA]</scope>
    <source>
        <strain evidence="5">mpk</strain>
    </source>
</reference>
<feature type="domain" description="Non-reducing end beta-L-arabinofuranosidase-like GH127 C-terminal" evidence="3">
    <location>
        <begin position="558"/>
        <end position="663"/>
    </location>
</feature>
<dbReference type="Pfam" id="PF20737">
    <property type="entry name" value="Glyco_hydro127C"/>
    <property type="match status" value="1"/>
</dbReference>
<dbReference type="InterPro" id="IPR008979">
    <property type="entry name" value="Galactose-bd-like_sf"/>
</dbReference>
<feature type="domain" description="Non-reducing end beta-L-arabinofuranosidase-like GH127 catalytic" evidence="1">
    <location>
        <begin position="52"/>
        <end position="434"/>
    </location>
</feature>
<accession>A0A0P0LGL0</accession>
<dbReference type="EMBL" id="CP013020">
    <property type="protein sequence ID" value="ALK83456.1"/>
    <property type="molecule type" value="Genomic_DNA"/>
</dbReference>
<dbReference type="InterPro" id="IPR008928">
    <property type="entry name" value="6-hairpin_glycosidase_sf"/>
</dbReference>
<dbReference type="PANTHER" id="PTHR43465:SF2">
    <property type="entry name" value="DUF1680 DOMAIN PROTEIN (AFU_ORTHOLOGUE AFUA_1G08910)"/>
    <property type="match status" value="1"/>
</dbReference>
<dbReference type="Pfam" id="PF20736">
    <property type="entry name" value="Glyco_hydro127M"/>
    <property type="match status" value="1"/>
</dbReference>
<dbReference type="GO" id="GO:0005975">
    <property type="term" value="P:carbohydrate metabolic process"/>
    <property type="evidence" value="ECO:0007669"/>
    <property type="project" value="InterPro"/>
</dbReference>
<dbReference type="InterPro" id="IPR049174">
    <property type="entry name" value="Beta-AFase-like"/>
</dbReference>
<evidence type="ECO:0000259" key="1">
    <source>
        <dbReference type="Pfam" id="PF07944"/>
    </source>
</evidence>
<evidence type="ECO:0000259" key="2">
    <source>
        <dbReference type="Pfam" id="PF20736"/>
    </source>
</evidence>
<reference evidence="4 5" key="2">
    <citation type="journal article" date="2016" name="Genome Biol. Evol.">
        <title>Extensive mobilome-driven genome diversification in mouse gut-associated Bacteroides vulgatus mpk.</title>
        <authorList>
            <person name="Lange A."/>
            <person name="Beier S."/>
            <person name="Steimle A."/>
            <person name="Autenrieth I.B."/>
            <person name="Huson D.H."/>
            <person name="Frick J.S."/>
        </authorList>
    </citation>
    <scope>NUCLEOTIDE SEQUENCE [LARGE SCALE GENOMIC DNA]</scope>
    <source>
        <strain evidence="5">mpk</strain>
    </source>
</reference>
<dbReference type="InterPro" id="IPR012878">
    <property type="entry name" value="Beta-AFase-like_GH127_cat"/>
</dbReference>
<evidence type="ECO:0008006" key="6">
    <source>
        <dbReference type="Google" id="ProtNLM"/>
    </source>
</evidence>
<dbReference type="SUPFAM" id="SSF49785">
    <property type="entry name" value="Galactose-binding domain-like"/>
    <property type="match status" value="1"/>
</dbReference>
<dbReference type="Proteomes" id="UP000061587">
    <property type="component" value="Chromosome"/>
</dbReference>
<dbReference type="PATRIC" id="fig|821.40.peg.984"/>
<dbReference type="SUPFAM" id="SSF48208">
    <property type="entry name" value="Six-hairpin glycosidases"/>
    <property type="match status" value="1"/>
</dbReference>
<organism evidence="4 5">
    <name type="scientific">Phocaeicola vulgatus</name>
    <name type="common">Bacteroides vulgatus</name>
    <dbReference type="NCBI Taxonomy" id="821"/>
    <lineage>
        <taxon>Bacteria</taxon>
        <taxon>Pseudomonadati</taxon>
        <taxon>Bacteroidota</taxon>
        <taxon>Bacteroidia</taxon>
        <taxon>Bacteroidales</taxon>
        <taxon>Bacteroidaceae</taxon>
        <taxon>Phocaeicola</taxon>
    </lineage>
</organism>
<evidence type="ECO:0000259" key="3">
    <source>
        <dbReference type="Pfam" id="PF20737"/>
    </source>
</evidence>
<protein>
    <recommendedName>
        <fullName evidence="6">Non-reducing end beta-L-arabinofuranosidase</fullName>
    </recommendedName>
</protein>
<dbReference type="Pfam" id="PF07944">
    <property type="entry name" value="Beta-AFase-like_GH127_cat"/>
    <property type="match status" value="1"/>
</dbReference>